<dbReference type="Pfam" id="PF05635">
    <property type="entry name" value="23S_rRNA_IVP"/>
    <property type="match status" value="1"/>
</dbReference>
<dbReference type="InterPro" id="IPR012657">
    <property type="entry name" value="23S_rRNA-intervening_sequence"/>
</dbReference>
<dbReference type="PANTHER" id="PTHR38471">
    <property type="entry name" value="FOUR HELIX BUNDLE PROTEIN"/>
    <property type="match status" value="1"/>
</dbReference>
<dbReference type="Gene3D" id="1.20.1440.60">
    <property type="entry name" value="23S rRNA-intervening sequence"/>
    <property type="match status" value="1"/>
</dbReference>
<protein>
    <submittedName>
        <fullName evidence="1">S23 ribosomal</fullName>
    </submittedName>
</protein>
<evidence type="ECO:0000313" key="2">
    <source>
        <dbReference type="Proteomes" id="UP000033867"/>
    </source>
</evidence>
<reference evidence="1 2" key="1">
    <citation type="journal article" date="2015" name="Nature">
        <title>rRNA introns, odd ribosomes, and small enigmatic genomes across a large radiation of phyla.</title>
        <authorList>
            <person name="Brown C.T."/>
            <person name="Hug L.A."/>
            <person name="Thomas B.C."/>
            <person name="Sharon I."/>
            <person name="Castelle C.J."/>
            <person name="Singh A."/>
            <person name="Wilkins M.J."/>
            <person name="Williams K.H."/>
            <person name="Banfield J.F."/>
        </authorList>
    </citation>
    <scope>NUCLEOTIDE SEQUENCE [LARGE SCALE GENOMIC DNA]</scope>
</reference>
<dbReference type="EMBL" id="LCEK01000020">
    <property type="protein sequence ID" value="KKS71741.1"/>
    <property type="molecule type" value="Genomic_DNA"/>
</dbReference>
<dbReference type="Proteomes" id="UP000033867">
    <property type="component" value="Unassembled WGS sequence"/>
</dbReference>
<comment type="caution">
    <text evidence="1">The sequence shown here is derived from an EMBL/GenBank/DDBJ whole genome shotgun (WGS) entry which is preliminary data.</text>
</comment>
<sequence length="120" mass="13834">MTFGYEQLDVAKISRSLIKDVYRISARFPDEERYGLISQVRRAVVSVLLNIAEGSGRKTSKDFARFLRTSIGSLIEVHAGLQCSIDLEYIEESTYEKIEPAMKELYFKFIGLEKYLLNKK</sequence>
<evidence type="ECO:0000313" key="1">
    <source>
        <dbReference type="EMBL" id="KKS71741.1"/>
    </source>
</evidence>
<dbReference type="NCBIfam" id="TIGR02436">
    <property type="entry name" value="four helix bundle protein"/>
    <property type="match status" value="1"/>
</dbReference>
<organism evidence="1 2">
    <name type="scientific">Candidatus Magasanikbacteria bacterium GW2011_GWE2_42_7</name>
    <dbReference type="NCBI Taxonomy" id="1619052"/>
    <lineage>
        <taxon>Bacteria</taxon>
        <taxon>Candidatus Magasanikiibacteriota</taxon>
    </lineage>
</organism>
<dbReference type="PANTHER" id="PTHR38471:SF2">
    <property type="entry name" value="FOUR HELIX BUNDLE PROTEIN"/>
    <property type="match status" value="1"/>
</dbReference>
<dbReference type="SUPFAM" id="SSF158446">
    <property type="entry name" value="IVS-encoded protein-like"/>
    <property type="match status" value="1"/>
</dbReference>
<dbReference type="AlphaFoldDB" id="A0A0G1DLN8"/>
<proteinExistence type="predicted"/>
<dbReference type="CDD" id="cd16377">
    <property type="entry name" value="23S_rRNA_IVP_like"/>
    <property type="match status" value="1"/>
</dbReference>
<dbReference type="InterPro" id="IPR036583">
    <property type="entry name" value="23S_rRNA_IVS_sf"/>
</dbReference>
<accession>A0A0G1DLN8</accession>
<name>A0A0G1DLN8_9BACT</name>
<gene>
    <name evidence="1" type="ORF">UV42_C0020G0003</name>
</gene>